<protein>
    <submittedName>
        <fullName evidence="2">Thiamine monophosphate synthase</fullName>
    </submittedName>
</protein>
<feature type="domain" description="Thiamine phosphate synthase/TenI" evidence="1">
    <location>
        <begin position="37"/>
        <end position="189"/>
    </location>
</feature>
<evidence type="ECO:0000313" key="2">
    <source>
        <dbReference type="EMBL" id="PZQ23360.1"/>
    </source>
</evidence>
<evidence type="ECO:0000259" key="1">
    <source>
        <dbReference type="Pfam" id="PF02581"/>
    </source>
</evidence>
<dbReference type="GO" id="GO:0009228">
    <property type="term" value="P:thiamine biosynthetic process"/>
    <property type="evidence" value="ECO:0007669"/>
    <property type="project" value="UniProtKB-KW"/>
</dbReference>
<dbReference type="AlphaFoldDB" id="A0A2W5NAP6"/>
<name>A0A2W5NAP6_SPHMC</name>
<evidence type="ECO:0000313" key="3">
    <source>
        <dbReference type="Proteomes" id="UP000248597"/>
    </source>
</evidence>
<comment type="caution">
    <text evidence="2">The sequence shown here is derived from an EMBL/GenBank/DDBJ whole genome shotgun (WGS) entry which is preliminary data.</text>
</comment>
<dbReference type="InterPro" id="IPR036206">
    <property type="entry name" value="ThiamineP_synth_sf"/>
</dbReference>
<reference evidence="2 3" key="1">
    <citation type="submission" date="2017-08" db="EMBL/GenBank/DDBJ databases">
        <title>Infants hospitalized years apart are colonized by the same room-sourced microbial strains.</title>
        <authorList>
            <person name="Brooks B."/>
            <person name="Olm M.R."/>
            <person name="Firek B.A."/>
            <person name="Baker R."/>
            <person name="Thomas B.C."/>
            <person name="Morowitz M.J."/>
            <person name="Banfield J.F."/>
        </authorList>
    </citation>
    <scope>NUCLEOTIDE SEQUENCE [LARGE SCALE GENOMIC DNA]</scope>
    <source>
        <strain evidence="2">S2_005_003_R2_47</strain>
    </source>
</reference>
<dbReference type="EMBL" id="QFPJ01000007">
    <property type="protein sequence ID" value="PZQ23360.1"/>
    <property type="molecule type" value="Genomic_DNA"/>
</dbReference>
<dbReference type="InterPro" id="IPR022998">
    <property type="entry name" value="ThiamineP_synth_TenI"/>
</dbReference>
<dbReference type="InterPro" id="IPR013785">
    <property type="entry name" value="Aldolase_TIM"/>
</dbReference>
<gene>
    <name evidence="2" type="ORF">DI569_04480</name>
</gene>
<organism evidence="2 3">
    <name type="scientific">Sphingopyxis macrogoltabida</name>
    <name type="common">Sphingomonas macrogoltabidus</name>
    <dbReference type="NCBI Taxonomy" id="33050"/>
    <lineage>
        <taxon>Bacteria</taxon>
        <taxon>Pseudomonadati</taxon>
        <taxon>Pseudomonadota</taxon>
        <taxon>Alphaproteobacteria</taxon>
        <taxon>Sphingomonadales</taxon>
        <taxon>Sphingomonadaceae</taxon>
        <taxon>Sphingopyxis</taxon>
    </lineage>
</organism>
<dbReference type="Proteomes" id="UP000248597">
    <property type="component" value="Unassembled WGS sequence"/>
</dbReference>
<dbReference type="Gene3D" id="3.20.20.70">
    <property type="entry name" value="Aldolase class I"/>
    <property type="match status" value="1"/>
</dbReference>
<dbReference type="Pfam" id="PF02581">
    <property type="entry name" value="TMP-TENI"/>
    <property type="match status" value="1"/>
</dbReference>
<accession>A0A2W5NAP6</accession>
<sequence>MVRRQPLPLPSRWLFSDERLVPGIAAIAARMPPGSGIVLRDDRRRPAARWRLLRRLARIARARALMLLLADTPEQAWRWGADGVYLRQRHAGQAARARRIGLCVAMPVHDHAEARRARRAGAAIAFISPLHPTRSHPGAAHLDRRRWLALARASRIGAPAPTKTRAAVALGGMNPARARALQRASKASGITPGWAAIDSWMEKAARRDQKRKAVPT</sequence>
<dbReference type="SUPFAM" id="SSF51391">
    <property type="entry name" value="Thiamin phosphate synthase"/>
    <property type="match status" value="1"/>
</dbReference>
<proteinExistence type="predicted"/>